<feature type="compositionally biased region" description="Basic and acidic residues" evidence="8">
    <location>
        <begin position="77"/>
        <end position="92"/>
    </location>
</feature>
<feature type="compositionally biased region" description="Basic and acidic residues" evidence="8">
    <location>
        <begin position="133"/>
        <end position="167"/>
    </location>
</feature>
<evidence type="ECO:0000313" key="12">
    <source>
        <dbReference type="RefSeq" id="XP_034087115.1"/>
    </source>
</evidence>
<evidence type="ECO:0000256" key="1">
    <source>
        <dbReference type="ARBA" id="ARBA00004127"/>
    </source>
</evidence>
<evidence type="ECO:0000259" key="10">
    <source>
        <dbReference type="PROSITE" id="PS51292"/>
    </source>
</evidence>
<feature type="region of interest" description="Disordered" evidence="8">
    <location>
        <begin position="1"/>
        <end position="327"/>
    </location>
</feature>
<evidence type="ECO:0000256" key="8">
    <source>
        <dbReference type="SAM" id="MobiDB-lite"/>
    </source>
</evidence>
<feature type="compositionally biased region" description="Polar residues" evidence="8">
    <location>
        <begin position="315"/>
        <end position="327"/>
    </location>
</feature>
<keyword evidence="4" id="KW-0479">Metal-binding</keyword>
<dbReference type="GO" id="GO:0005768">
    <property type="term" value="C:endosome"/>
    <property type="evidence" value="ECO:0007669"/>
    <property type="project" value="UniProtKB-SubCell"/>
</dbReference>
<evidence type="ECO:0000256" key="3">
    <source>
        <dbReference type="ARBA" id="ARBA00004656"/>
    </source>
</evidence>
<accession>A0A6P8VKT3</accession>
<dbReference type="AlphaFoldDB" id="A0A6P8VKT3"/>
<dbReference type="PROSITE" id="PS51292">
    <property type="entry name" value="ZF_RING_CH"/>
    <property type="match status" value="1"/>
</dbReference>
<dbReference type="Pfam" id="PF12906">
    <property type="entry name" value="RINGv"/>
    <property type="match status" value="1"/>
</dbReference>
<keyword evidence="5" id="KW-0863">Zinc-finger</keyword>
<feature type="compositionally biased region" description="Basic and acidic residues" evidence="8">
    <location>
        <begin position="206"/>
        <end position="223"/>
    </location>
</feature>
<sequence>MPVQQITVVPTKETASNGKSSTRSKDKTEGRKAPGCSGSRSSNISKASNSTAGPATASRTSITPSSQDICSSSQLTRVEEDVSESQKPEKPTHSSVMSVTNTTLGSAAPAQKKQMKRRHRRKKSSCSPDLVETNDKPEHSESSLSADRSELGEKKERTAKTRRELPPRLRTAGGPPSDSTSEEEAEREDRSWSKEKARRVRHRSGSSRERDGANEGKEEDKVMELQSVCSDEGKESLPLVEESAGLKKRSSSSRASVKRDEHASQREGSQRGGSQSREKEKSSKSDSSSLSADGEELINKRYQEKGAGGGDMSVPTPQNHCAMNGSTQAQYSDDSDTDVCRICHCEGDDECALITPCRCTGSLSFVHQFCLNQWIRSSDTRCCELCKFDFVMEMTLKPLCMWERLNMSTGERRKIFFSVVFHLLAVTCILLSVFVLVLRTSEEIKIGRNGVLEWPFWTKLIMVAIGLTGGLIFMYIQCKVYLQLWRRLKAFNRIITVQNCPEKDVHHPPPRHSTLTNGKQGTVEVPISPAPSPAPEAQQSDSEMSVEDAVAPAQNPV</sequence>
<dbReference type="GO" id="GO:0005765">
    <property type="term" value="C:lysosomal membrane"/>
    <property type="evidence" value="ECO:0007669"/>
    <property type="project" value="UniProtKB-SubCell"/>
</dbReference>
<dbReference type="GO" id="GO:0002376">
    <property type="term" value="P:immune system process"/>
    <property type="evidence" value="ECO:0007669"/>
    <property type="project" value="UniProtKB-KW"/>
</dbReference>
<dbReference type="CDD" id="cd16807">
    <property type="entry name" value="RING_CH-C4HC3_MARCH8"/>
    <property type="match status" value="1"/>
</dbReference>
<dbReference type="SMART" id="SM00744">
    <property type="entry name" value="RINGv"/>
    <property type="match status" value="1"/>
</dbReference>
<feature type="compositionally biased region" description="Basic residues" evidence="8">
    <location>
        <begin position="196"/>
        <end position="205"/>
    </location>
</feature>
<feature type="compositionally biased region" description="Polar residues" evidence="8">
    <location>
        <begin position="51"/>
        <end position="76"/>
    </location>
</feature>
<evidence type="ECO:0000256" key="9">
    <source>
        <dbReference type="SAM" id="Phobius"/>
    </source>
</evidence>
<comment type="subcellular location">
    <subcellularLocation>
        <location evidence="1">Endomembrane system</location>
        <topology evidence="1">Multi-pass membrane protein</topology>
    </subcellularLocation>
    <subcellularLocation>
        <location evidence="2">Endosome</location>
    </subcellularLocation>
    <subcellularLocation>
        <location evidence="3">Lysosome membrane</location>
    </subcellularLocation>
</comment>
<protein>
    <submittedName>
        <fullName evidence="12">Uncharacterized protein march1 isoform X2</fullName>
    </submittedName>
</protein>
<dbReference type="CTD" id="55016"/>
<dbReference type="RefSeq" id="XP_034087115.1">
    <property type="nucleotide sequence ID" value="XM_034231224.1"/>
</dbReference>
<evidence type="ECO:0000256" key="4">
    <source>
        <dbReference type="ARBA" id="ARBA00022723"/>
    </source>
</evidence>
<dbReference type="InterPro" id="IPR013083">
    <property type="entry name" value="Znf_RING/FYVE/PHD"/>
</dbReference>
<keyword evidence="7" id="KW-0391">Immunity</keyword>
<keyword evidence="6" id="KW-0862">Zinc</keyword>
<feature type="compositionally biased region" description="Basic and acidic residues" evidence="8">
    <location>
        <begin position="257"/>
        <end position="269"/>
    </location>
</feature>
<reference evidence="12" key="1">
    <citation type="submission" date="2025-08" db="UniProtKB">
        <authorList>
            <consortium name="RefSeq"/>
        </authorList>
    </citation>
    <scope>IDENTIFICATION</scope>
</reference>
<dbReference type="GO" id="GO:0008270">
    <property type="term" value="F:zinc ion binding"/>
    <property type="evidence" value="ECO:0007669"/>
    <property type="project" value="UniProtKB-KW"/>
</dbReference>
<keyword evidence="9" id="KW-1133">Transmembrane helix</keyword>
<dbReference type="Gene3D" id="3.30.40.10">
    <property type="entry name" value="Zinc/RING finger domain, C3HC4 (zinc finger)"/>
    <property type="match status" value="1"/>
</dbReference>
<feature type="region of interest" description="Disordered" evidence="8">
    <location>
        <begin position="502"/>
        <end position="557"/>
    </location>
</feature>
<dbReference type="GeneID" id="117556076"/>
<evidence type="ECO:0000256" key="5">
    <source>
        <dbReference type="ARBA" id="ARBA00022771"/>
    </source>
</evidence>
<proteinExistence type="predicted"/>
<gene>
    <name evidence="12" type="primary">march1</name>
</gene>
<name>A0A6P8VKT3_GYMAC</name>
<evidence type="ECO:0000256" key="2">
    <source>
        <dbReference type="ARBA" id="ARBA00004177"/>
    </source>
</evidence>
<feature type="transmembrane region" description="Helical" evidence="9">
    <location>
        <begin position="456"/>
        <end position="476"/>
    </location>
</feature>
<dbReference type="Proteomes" id="UP000515161">
    <property type="component" value="Unplaced"/>
</dbReference>
<feature type="domain" description="RING-CH-type" evidence="10">
    <location>
        <begin position="332"/>
        <end position="393"/>
    </location>
</feature>
<feature type="compositionally biased region" description="Basic and acidic residues" evidence="8">
    <location>
        <begin position="23"/>
        <end position="32"/>
    </location>
</feature>
<keyword evidence="9" id="KW-0472">Membrane</keyword>
<evidence type="ECO:0000313" key="11">
    <source>
        <dbReference type="Proteomes" id="UP000515161"/>
    </source>
</evidence>
<dbReference type="PANTHER" id="PTHR45981">
    <property type="entry name" value="LD02310P"/>
    <property type="match status" value="1"/>
</dbReference>
<dbReference type="SUPFAM" id="SSF57850">
    <property type="entry name" value="RING/U-box"/>
    <property type="match status" value="1"/>
</dbReference>
<dbReference type="InterPro" id="IPR011016">
    <property type="entry name" value="Znf_RING-CH"/>
</dbReference>
<feature type="compositionally biased region" description="Polar residues" evidence="8">
    <location>
        <begin position="1"/>
        <end position="21"/>
    </location>
</feature>
<keyword evidence="11" id="KW-1185">Reference proteome</keyword>
<feature type="compositionally biased region" description="Polar residues" evidence="8">
    <location>
        <begin position="93"/>
        <end position="105"/>
    </location>
</feature>
<organism evidence="11 12">
    <name type="scientific">Gymnodraco acuticeps</name>
    <name type="common">Antarctic dragonfish</name>
    <dbReference type="NCBI Taxonomy" id="8218"/>
    <lineage>
        <taxon>Eukaryota</taxon>
        <taxon>Metazoa</taxon>
        <taxon>Chordata</taxon>
        <taxon>Craniata</taxon>
        <taxon>Vertebrata</taxon>
        <taxon>Euteleostomi</taxon>
        <taxon>Actinopterygii</taxon>
        <taxon>Neopterygii</taxon>
        <taxon>Teleostei</taxon>
        <taxon>Neoteleostei</taxon>
        <taxon>Acanthomorphata</taxon>
        <taxon>Eupercaria</taxon>
        <taxon>Perciformes</taxon>
        <taxon>Notothenioidei</taxon>
        <taxon>Bathydraconidae</taxon>
        <taxon>Gymnodraco</taxon>
    </lineage>
</organism>
<evidence type="ECO:0000256" key="6">
    <source>
        <dbReference type="ARBA" id="ARBA00022833"/>
    </source>
</evidence>
<evidence type="ECO:0000256" key="7">
    <source>
        <dbReference type="ARBA" id="ARBA00022859"/>
    </source>
</evidence>
<feature type="transmembrane region" description="Helical" evidence="9">
    <location>
        <begin position="415"/>
        <end position="436"/>
    </location>
</feature>
<feature type="compositionally biased region" description="Low complexity" evidence="8">
    <location>
        <begin position="37"/>
        <end position="50"/>
    </location>
</feature>
<feature type="compositionally biased region" description="Basic residues" evidence="8">
    <location>
        <begin position="113"/>
        <end position="124"/>
    </location>
</feature>
<keyword evidence="9" id="KW-0812">Transmembrane</keyword>